<keyword evidence="10 12" id="KW-1133">Transmembrane helix</keyword>
<dbReference type="GO" id="GO:0015886">
    <property type="term" value="P:heme transport"/>
    <property type="evidence" value="ECO:0007669"/>
    <property type="project" value="InterPro"/>
</dbReference>
<feature type="transmembrane region" description="Helical" evidence="12">
    <location>
        <begin position="12"/>
        <end position="32"/>
    </location>
</feature>
<comment type="similarity">
    <text evidence="3 12">Belongs to the CcmD/CycX/HelD family.</text>
</comment>
<dbReference type="Pfam" id="PF04995">
    <property type="entry name" value="CcmD"/>
    <property type="match status" value="1"/>
</dbReference>
<keyword evidence="8 12" id="KW-0812">Transmembrane</keyword>
<evidence type="ECO:0000256" key="11">
    <source>
        <dbReference type="ARBA" id="ARBA00023136"/>
    </source>
</evidence>
<reference evidence="14" key="1">
    <citation type="submission" date="2016-10" db="EMBL/GenBank/DDBJ databases">
        <authorList>
            <person name="Varghese N."/>
            <person name="Submissions S."/>
        </authorList>
    </citation>
    <scope>NUCLEOTIDE SEQUENCE [LARGE SCALE GENOMIC DNA]</scope>
    <source>
        <strain evidence="14">DSM 10146</strain>
    </source>
</reference>
<organism evidence="13 14">
    <name type="scientific">Salipiger thiooxidans</name>
    <dbReference type="NCBI Taxonomy" id="282683"/>
    <lineage>
        <taxon>Bacteria</taxon>
        <taxon>Pseudomonadati</taxon>
        <taxon>Pseudomonadota</taxon>
        <taxon>Alphaproteobacteria</taxon>
        <taxon>Rhodobacterales</taxon>
        <taxon>Roseobacteraceae</taxon>
        <taxon>Salipiger</taxon>
    </lineage>
</organism>
<dbReference type="RefSeq" id="WP_008884827.1">
    <property type="nucleotide sequence ID" value="NZ_FNAV01000010.1"/>
</dbReference>
<dbReference type="NCBIfam" id="TIGR03141">
    <property type="entry name" value="cytochro_ccmD"/>
    <property type="match status" value="1"/>
</dbReference>
<dbReference type="InterPro" id="IPR007078">
    <property type="entry name" value="Haem_export_protD_CcmD"/>
</dbReference>
<evidence type="ECO:0000313" key="14">
    <source>
        <dbReference type="Proteomes" id="UP000198994"/>
    </source>
</evidence>
<evidence type="ECO:0000313" key="13">
    <source>
        <dbReference type="EMBL" id="SDE96024.1"/>
    </source>
</evidence>
<evidence type="ECO:0000256" key="10">
    <source>
        <dbReference type="ARBA" id="ARBA00022989"/>
    </source>
</evidence>
<dbReference type="EMBL" id="FNAV01000010">
    <property type="protein sequence ID" value="SDE96024.1"/>
    <property type="molecule type" value="Genomic_DNA"/>
</dbReference>
<evidence type="ECO:0000256" key="2">
    <source>
        <dbReference type="ARBA" id="ARBA00004377"/>
    </source>
</evidence>
<evidence type="ECO:0000256" key="1">
    <source>
        <dbReference type="ARBA" id="ARBA00002442"/>
    </source>
</evidence>
<keyword evidence="14" id="KW-1185">Reference proteome</keyword>
<evidence type="ECO:0000256" key="12">
    <source>
        <dbReference type="RuleBase" id="RU363101"/>
    </source>
</evidence>
<evidence type="ECO:0000256" key="5">
    <source>
        <dbReference type="ARBA" id="ARBA00022448"/>
    </source>
</evidence>
<dbReference type="Proteomes" id="UP000198994">
    <property type="component" value="Unassembled WGS sequence"/>
</dbReference>
<evidence type="ECO:0000256" key="7">
    <source>
        <dbReference type="ARBA" id="ARBA00022519"/>
    </source>
</evidence>
<proteinExistence type="inferred from homology"/>
<gene>
    <name evidence="13" type="ORF">SAMN04488105_11089</name>
</gene>
<dbReference type="GO" id="GO:0005886">
    <property type="term" value="C:plasma membrane"/>
    <property type="evidence" value="ECO:0007669"/>
    <property type="project" value="UniProtKB-SubCell"/>
</dbReference>
<name>A0A1G7H6Y5_9RHOB</name>
<keyword evidence="7 12" id="KW-0997">Cell inner membrane</keyword>
<keyword evidence="9 12" id="KW-0201">Cytochrome c-type biogenesis</keyword>
<evidence type="ECO:0000256" key="3">
    <source>
        <dbReference type="ARBA" id="ARBA00008741"/>
    </source>
</evidence>
<keyword evidence="5 12" id="KW-0813">Transport</keyword>
<sequence length="52" mass="5711">MMPDLGKYAFAVLASYGVGLGLIVILVVASVLRARKVRAELEQIEQRSKRHG</sequence>
<evidence type="ECO:0000256" key="9">
    <source>
        <dbReference type="ARBA" id="ARBA00022748"/>
    </source>
</evidence>
<dbReference type="GO" id="GO:0017004">
    <property type="term" value="P:cytochrome complex assembly"/>
    <property type="evidence" value="ECO:0007669"/>
    <property type="project" value="UniProtKB-KW"/>
</dbReference>
<dbReference type="AlphaFoldDB" id="A0A1G7H6Y5"/>
<comment type="subcellular location">
    <subcellularLocation>
        <location evidence="2 12">Cell inner membrane</location>
        <topology evidence="2 12">Single-pass membrane protein</topology>
    </subcellularLocation>
</comment>
<evidence type="ECO:0000256" key="6">
    <source>
        <dbReference type="ARBA" id="ARBA00022475"/>
    </source>
</evidence>
<accession>A0A1G7H6Y5</accession>
<evidence type="ECO:0000256" key="4">
    <source>
        <dbReference type="ARBA" id="ARBA00016461"/>
    </source>
</evidence>
<comment type="function">
    <text evidence="1 12">Required for the export of heme to the periplasm for the biogenesis of c-type cytochromes.</text>
</comment>
<protein>
    <recommendedName>
        <fullName evidence="4 12">Heme exporter protein D</fullName>
    </recommendedName>
</protein>
<keyword evidence="11 12" id="KW-0472">Membrane</keyword>
<evidence type="ECO:0000256" key="8">
    <source>
        <dbReference type="ARBA" id="ARBA00022692"/>
    </source>
</evidence>
<keyword evidence="6 12" id="KW-1003">Cell membrane</keyword>
<dbReference type="STRING" id="282683.SAMN04488105_11089"/>